<dbReference type="Pfam" id="PF16343">
    <property type="entry name" value="DUF4973"/>
    <property type="match status" value="1"/>
</dbReference>
<evidence type="ECO:0000259" key="2">
    <source>
        <dbReference type="Pfam" id="PF16343"/>
    </source>
</evidence>
<dbReference type="Pfam" id="PF14274">
    <property type="entry name" value="BT_3044-like_C"/>
    <property type="match status" value="1"/>
</dbReference>
<name>I9JBS7_9BACE</name>
<comment type="caution">
    <text evidence="3">The sequence shown here is derived from an EMBL/GenBank/DDBJ whole genome shotgun (WGS) entry which is preliminary data.</text>
</comment>
<proteinExistence type="predicted"/>
<dbReference type="InterPro" id="IPR032509">
    <property type="entry name" value="DUF4973"/>
</dbReference>
<dbReference type="PROSITE" id="PS51257">
    <property type="entry name" value="PROKAR_LIPOPROTEIN"/>
    <property type="match status" value="1"/>
</dbReference>
<protein>
    <recommendedName>
        <fullName evidence="5">DUF4973 domain-containing protein</fullName>
    </recommendedName>
</protein>
<dbReference type="InterPro" id="IPR025371">
    <property type="entry name" value="BT_3044-like_C"/>
</dbReference>
<feature type="domain" description="DUF4973" evidence="2">
    <location>
        <begin position="24"/>
        <end position="153"/>
    </location>
</feature>
<dbReference type="EMBL" id="AGXE01000032">
    <property type="protein sequence ID" value="EIY84069.1"/>
    <property type="molecule type" value="Genomic_DNA"/>
</dbReference>
<sequence>MKKYISYFILLGTVLLSGACNDEWEDEIYRKDIGLKAVINSQGVTNVYLPYKADGEVIYQLPVIVGGSKTNDTDLDVQIAVDPDTLVSLNENRWKHRKDLYYLQLHHKFYEFPSPTCHIEAGTNVGLYDIKFKFANLNLTEKWVLPLTIVDSPDYNPNPRKNYRKALLRIMPYNDYSGTYAATNMEVYLENNTSPTTIDSRNLYVVSENQCFFYPGIISEELIEREKYKVILTFNEDGTVTAIPADPDNEMKFELTEDASYETSVTPDATYPYIEHHYTIIRMSYKYKDITTYENHAINYRVQGNMLMERKINTLVPEQDQIQW</sequence>
<dbReference type="PATRIC" id="fig|997892.3.peg.4604"/>
<gene>
    <name evidence="3" type="ORF">HMPREF1074_04500</name>
</gene>
<dbReference type="Proteomes" id="UP000003566">
    <property type="component" value="Unassembled WGS sequence"/>
</dbReference>
<dbReference type="Gene3D" id="2.60.40.1740">
    <property type="entry name" value="hypothetical protein (bacova_03559)"/>
    <property type="match status" value="1"/>
</dbReference>
<dbReference type="AlphaFoldDB" id="I9JBS7"/>
<dbReference type="HOGENOM" id="CLU_835911_0_0_10"/>
<organism evidence="3 4">
    <name type="scientific">Bacteroides xylanisolvens CL03T12C04</name>
    <dbReference type="NCBI Taxonomy" id="997892"/>
    <lineage>
        <taxon>Bacteria</taxon>
        <taxon>Pseudomonadati</taxon>
        <taxon>Bacteroidota</taxon>
        <taxon>Bacteroidia</taxon>
        <taxon>Bacteroidales</taxon>
        <taxon>Bacteroidaceae</taxon>
        <taxon>Bacteroides</taxon>
    </lineage>
</organism>
<evidence type="ECO:0008006" key="5">
    <source>
        <dbReference type="Google" id="ProtNLM"/>
    </source>
</evidence>
<evidence type="ECO:0000259" key="1">
    <source>
        <dbReference type="Pfam" id="PF14274"/>
    </source>
</evidence>
<evidence type="ECO:0000313" key="3">
    <source>
        <dbReference type="EMBL" id="EIY84069.1"/>
    </source>
</evidence>
<evidence type="ECO:0000313" key="4">
    <source>
        <dbReference type="Proteomes" id="UP000003566"/>
    </source>
</evidence>
<reference evidence="3 4" key="1">
    <citation type="submission" date="2012-02" db="EMBL/GenBank/DDBJ databases">
        <title>The Genome Sequence of Bacteroides xylanisolvens CL03T12C04.</title>
        <authorList>
            <consortium name="The Broad Institute Genome Sequencing Platform"/>
            <person name="Earl A."/>
            <person name="Ward D."/>
            <person name="Feldgarden M."/>
            <person name="Gevers D."/>
            <person name="Zitomersky N.L."/>
            <person name="Coyne M.J."/>
            <person name="Comstock L.E."/>
            <person name="Young S.K."/>
            <person name="Zeng Q."/>
            <person name="Gargeya S."/>
            <person name="Fitzgerald M."/>
            <person name="Haas B."/>
            <person name="Abouelleil A."/>
            <person name="Alvarado L."/>
            <person name="Arachchi H.M."/>
            <person name="Berlin A."/>
            <person name="Chapman S.B."/>
            <person name="Gearin G."/>
            <person name="Goldberg J."/>
            <person name="Griggs A."/>
            <person name="Gujja S."/>
            <person name="Hansen M."/>
            <person name="Heiman D."/>
            <person name="Howarth C."/>
            <person name="Larimer J."/>
            <person name="Lui A."/>
            <person name="MacDonald P.J.P."/>
            <person name="McCowen C."/>
            <person name="Montmayeur A."/>
            <person name="Murphy C."/>
            <person name="Neiman D."/>
            <person name="Pearson M."/>
            <person name="Priest M."/>
            <person name="Roberts A."/>
            <person name="Saif S."/>
            <person name="Shea T."/>
            <person name="Sisk P."/>
            <person name="Stolte C."/>
            <person name="Sykes S."/>
            <person name="Wortman J."/>
            <person name="Nusbaum C."/>
            <person name="Birren B."/>
        </authorList>
    </citation>
    <scope>NUCLEOTIDE SEQUENCE [LARGE SCALE GENOMIC DNA]</scope>
    <source>
        <strain evidence="3 4">CL03T12C04</strain>
    </source>
</reference>
<accession>I9JBS7</accession>
<feature type="domain" description="BT-3044-like C-terminal" evidence="1">
    <location>
        <begin position="164"/>
        <end position="306"/>
    </location>
</feature>
<dbReference type="RefSeq" id="WP_008026331.1">
    <property type="nucleotide sequence ID" value="NZ_JAGHEF010000003.1"/>
</dbReference>
<dbReference type="Gene3D" id="2.40.128.440">
    <property type="entry name" value="Uncharacterised protein PF14274, DUF4361"/>
    <property type="match status" value="1"/>
</dbReference>